<gene>
    <name evidence="1" type="ORF">S01H1_41842</name>
</gene>
<reference evidence="1" key="1">
    <citation type="journal article" date="2014" name="Front. Microbiol.">
        <title>High frequency of phylogenetically diverse reductive dehalogenase-homologous genes in deep subseafloor sedimentary metagenomes.</title>
        <authorList>
            <person name="Kawai M."/>
            <person name="Futagami T."/>
            <person name="Toyoda A."/>
            <person name="Takaki Y."/>
            <person name="Nishi S."/>
            <person name="Hori S."/>
            <person name="Arai W."/>
            <person name="Tsubouchi T."/>
            <person name="Morono Y."/>
            <person name="Uchiyama I."/>
            <person name="Ito T."/>
            <person name="Fujiyama A."/>
            <person name="Inagaki F."/>
            <person name="Takami H."/>
        </authorList>
    </citation>
    <scope>NUCLEOTIDE SEQUENCE</scope>
    <source>
        <strain evidence="1">Expedition CK06-06</strain>
    </source>
</reference>
<dbReference type="AlphaFoldDB" id="X0VN77"/>
<name>X0VN77_9ZZZZ</name>
<comment type="caution">
    <text evidence="1">The sequence shown here is derived from an EMBL/GenBank/DDBJ whole genome shotgun (WGS) entry which is preliminary data.</text>
</comment>
<organism evidence="1">
    <name type="scientific">marine sediment metagenome</name>
    <dbReference type="NCBI Taxonomy" id="412755"/>
    <lineage>
        <taxon>unclassified sequences</taxon>
        <taxon>metagenomes</taxon>
        <taxon>ecological metagenomes</taxon>
    </lineage>
</organism>
<sequence length="105" mass="12634">MIKKKTFIECIEAIKKQNEIEHKVCDALELVVDGNFIPMFSETIFSQLLKVMEESMNDKDWISWWMFEKDFGRDKKMKGYHKNGRVIKLDTAEDLYKYLVKNYKK</sequence>
<protein>
    <submittedName>
        <fullName evidence="1">Uncharacterized protein</fullName>
    </submittedName>
</protein>
<accession>X0VN77</accession>
<dbReference type="EMBL" id="BARS01026562">
    <property type="protein sequence ID" value="GAG01981.1"/>
    <property type="molecule type" value="Genomic_DNA"/>
</dbReference>
<evidence type="ECO:0000313" key="1">
    <source>
        <dbReference type="EMBL" id="GAG01981.1"/>
    </source>
</evidence>
<proteinExistence type="predicted"/>